<reference evidence="2 3" key="1">
    <citation type="submission" date="2017-03" db="EMBL/GenBank/DDBJ databases">
        <authorList>
            <person name="Afonso C.L."/>
            <person name="Miller P.J."/>
            <person name="Scott M.A."/>
            <person name="Spackman E."/>
            <person name="Goraichik I."/>
            <person name="Dimitrov K.M."/>
            <person name="Suarez D.L."/>
            <person name="Swayne D.E."/>
        </authorList>
    </citation>
    <scope>NUCLEOTIDE SEQUENCE [LARGE SCALE GENOMIC DNA]</scope>
    <source>
        <strain evidence="2 3">CECT 8625</strain>
    </source>
</reference>
<dbReference type="Proteomes" id="UP000193570">
    <property type="component" value="Unassembled WGS sequence"/>
</dbReference>
<keyword evidence="3" id="KW-1185">Reference proteome</keyword>
<feature type="signal peptide" evidence="1">
    <location>
        <begin position="1"/>
        <end position="21"/>
    </location>
</feature>
<protein>
    <submittedName>
        <fullName evidence="2">Uncharacterized protein</fullName>
    </submittedName>
</protein>
<evidence type="ECO:0000256" key="1">
    <source>
        <dbReference type="SAM" id="SignalP"/>
    </source>
</evidence>
<keyword evidence="1" id="KW-0732">Signal</keyword>
<accession>A0A1X6ZK12</accession>
<dbReference type="RefSeq" id="WP_085792409.1">
    <property type="nucleotide sequence ID" value="NZ_FWFK01000004.1"/>
</dbReference>
<dbReference type="EMBL" id="FWFK01000004">
    <property type="protein sequence ID" value="SLN53828.1"/>
    <property type="molecule type" value="Genomic_DNA"/>
</dbReference>
<sequence length="68" mass="7256">MTRLFGPTVIAALVAASTASALPTDPPVTERPDTRFAPMLELPESTIILIRDGLQLQPEPNTSAAMPR</sequence>
<evidence type="ECO:0000313" key="3">
    <source>
        <dbReference type="Proteomes" id="UP000193570"/>
    </source>
</evidence>
<organism evidence="2 3">
    <name type="scientific">Roseivivax jejudonensis</name>
    <dbReference type="NCBI Taxonomy" id="1529041"/>
    <lineage>
        <taxon>Bacteria</taxon>
        <taxon>Pseudomonadati</taxon>
        <taxon>Pseudomonadota</taxon>
        <taxon>Alphaproteobacteria</taxon>
        <taxon>Rhodobacterales</taxon>
        <taxon>Roseobacteraceae</taxon>
        <taxon>Roseivivax</taxon>
    </lineage>
</organism>
<name>A0A1X6ZK12_9RHOB</name>
<evidence type="ECO:0000313" key="2">
    <source>
        <dbReference type="EMBL" id="SLN53828.1"/>
    </source>
</evidence>
<gene>
    <name evidence="2" type="ORF">ROJ8625_02752</name>
</gene>
<feature type="chain" id="PRO_5013004951" evidence="1">
    <location>
        <begin position="22"/>
        <end position="68"/>
    </location>
</feature>
<proteinExistence type="predicted"/>
<dbReference type="AlphaFoldDB" id="A0A1X6ZK12"/>